<dbReference type="PANTHER" id="PTHR43576">
    <property type="entry name" value="ALPHA-L-ARABINOFURANOSIDASE C-RELATED"/>
    <property type="match status" value="1"/>
</dbReference>
<dbReference type="GO" id="GO:0000272">
    <property type="term" value="P:polysaccharide catabolic process"/>
    <property type="evidence" value="ECO:0007669"/>
    <property type="project" value="TreeGrafter"/>
</dbReference>
<dbReference type="AlphaFoldDB" id="A0A8J3N9A3"/>
<organism evidence="2 3">
    <name type="scientific">Reticulibacter mediterranei</name>
    <dbReference type="NCBI Taxonomy" id="2778369"/>
    <lineage>
        <taxon>Bacteria</taxon>
        <taxon>Bacillati</taxon>
        <taxon>Chloroflexota</taxon>
        <taxon>Ktedonobacteria</taxon>
        <taxon>Ktedonobacterales</taxon>
        <taxon>Reticulibacteraceae</taxon>
        <taxon>Reticulibacter</taxon>
    </lineage>
</organism>
<dbReference type="InterPro" id="IPR000772">
    <property type="entry name" value="Ricin_B_lectin"/>
</dbReference>
<dbReference type="SMART" id="SM00458">
    <property type="entry name" value="RICIN"/>
    <property type="match status" value="1"/>
</dbReference>
<dbReference type="InterPro" id="IPR035992">
    <property type="entry name" value="Ricin_B-like_lectins"/>
</dbReference>
<dbReference type="Gene3D" id="3.20.20.80">
    <property type="entry name" value="Glycosidases"/>
    <property type="match status" value="1"/>
</dbReference>
<keyword evidence="3" id="KW-1185">Reference proteome</keyword>
<reference evidence="2" key="1">
    <citation type="submission" date="2020-10" db="EMBL/GenBank/DDBJ databases">
        <title>Taxonomic study of unclassified bacteria belonging to the class Ktedonobacteria.</title>
        <authorList>
            <person name="Yabe S."/>
            <person name="Wang C.M."/>
            <person name="Zheng Y."/>
            <person name="Sakai Y."/>
            <person name="Cavaletti L."/>
            <person name="Monciardini P."/>
            <person name="Donadio S."/>
        </authorList>
    </citation>
    <scope>NUCLEOTIDE SEQUENCE</scope>
    <source>
        <strain evidence="2">ID150040</strain>
    </source>
</reference>
<dbReference type="Gene3D" id="2.80.10.50">
    <property type="match status" value="2"/>
</dbReference>
<feature type="domain" description="Ricin B lectin" evidence="1">
    <location>
        <begin position="379"/>
        <end position="506"/>
    </location>
</feature>
<dbReference type="InterPro" id="IPR017853">
    <property type="entry name" value="GH"/>
</dbReference>
<dbReference type="Proteomes" id="UP000597444">
    <property type="component" value="Unassembled WGS sequence"/>
</dbReference>
<protein>
    <submittedName>
        <fullName evidence="2">Alpha-L-arabinofuranosidase</fullName>
    </submittedName>
</protein>
<dbReference type="Pfam" id="PF00652">
    <property type="entry name" value="Ricin_B_lectin"/>
    <property type="match status" value="1"/>
</dbReference>
<dbReference type="Gene3D" id="2.60.40.1180">
    <property type="entry name" value="Golgi alpha-mannosidase II"/>
    <property type="match status" value="1"/>
</dbReference>
<name>A0A8J3N9A3_9CHLR</name>
<dbReference type="SUPFAM" id="SSF50370">
    <property type="entry name" value="Ricin B-like lectins"/>
    <property type="match status" value="1"/>
</dbReference>
<accession>A0A8J3N9A3</accession>
<proteinExistence type="predicted"/>
<dbReference type="CDD" id="cd23418">
    <property type="entry name" value="beta-trefoil_Ricin_XLN-like"/>
    <property type="match status" value="1"/>
</dbReference>
<dbReference type="InterPro" id="IPR013780">
    <property type="entry name" value="Glyco_hydro_b"/>
</dbReference>
<dbReference type="EMBL" id="BNJK01000002">
    <property type="protein sequence ID" value="GHP00391.1"/>
    <property type="molecule type" value="Genomic_DNA"/>
</dbReference>
<evidence type="ECO:0000313" key="3">
    <source>
        <dbReference type="Proteomes" id="UP000597444"/>
    </source>
</evidence>
<gene>
    <name evidence="2" type="ORF">KSF_104380</name>
</gene>
<dbReference type="SUPFAM" id="SSF51445">
    <property type="entry name" value="(Trans)glycosidases"/>
    <property type="match status" value="1"/>
</dbReference>
<dbReference type="PROSITE" id="PS50231">
    <property type="entry name" value="RICIN_B_LECTIN"/>
    <property type="match status" value="1"/>
</dbReference>
<evidence type="ECO:0000259" key="1">
    <source>
        <dbReference type="SMART" id="SM00458"/>
    </source>
</evidence>
<sequence>MNRAQQAGTQPLITVDYGSGTPQEAAGWVHYANKGGAGYNGPVPTYAGGSSTGHTYGIKYWEIGNEIPGNGTYGADWEVDHNPLGPTTYANRAVTYSQAMKAVDPTIKVGLVLTTPGSWPDGVTNSSSLQPWNDTVLPIACPSIDFVIIHWYPVASNAAGGGDPAQGLQTPGQIPGMIASARAKINQYCGSRAGSIQIMITETNGGSYNAGSRATGWASALFLSDTYMTFLENGVANVDWWEVHDDLISSGACATGGSPCDPPAGTPFPPYYGLQMLSFLGTAGDSMVSSSSSQSLIAVHAVKQANGNLTVLLDNKDPNNSYTVSLGINGYSASSTATVYTYGKNSTKITSASGSASSVTIAPYSLTTLVLSPGTSTSTGSMLRGVASNKCLDVTGLSTTNATQVQIWDCWGGVNQQWTLLSNGELQVYGNKCLDVPQHATKAGTRVQIWDCNGGANQQWTLNSDGILVGRESGLCLDVSGGGTANGTAVQIWTCHGGSNQQWTRQ</sequence>
<dbReference type="PANTHER" id="PTHR43576:SF3">
    <property type="entry name" value="ALPHA-L-ARABINOFURANOSIDASE C"/>
    <property type="match status" value="1"/>
</dbReference>
<evidence type="ECO:0000313" key="2">
    <source>
        <dbReference type="EMBL" id="GHP00391.1"/>
    </source>
</evidence>
<comment type="caution">
    <text evidence="2">The sequence shown here is derived from an EMBL/GenBank/DDBJ whole genome shotgun (WGS) entry which is preliminary data.</text>
</comment>